<evidence type="ECO:0000313" key="2">
    <source>
        <dbReference type="Proteomes" id="UP001231649"/>
    </source>
</evidence>
<keyword evidence="2" id="KW-1185">Reference proteome</keyword>
<name>A0ACC2QTB7_9NEOP</name>
<accession>A0ACC2QTB7</accession>
<gene>
    <name evidence="1" type="ORF">PYW08_004550</name>
</gene>
<protein>
    <submittedName>
        <fullName evidence="1">Uncharacterized protein</fullName>
    </submittedName>
</protein>
<evidence type="ECO:0000313" key="1">
    <source>
        <dbReference type="EMBL" id="KAJ8722148.1"/>
    </source>
</evidence>
<dbReference type="EMBL" id="CM056792">
    <property type="protein sequence ID" value="KAJ8722148.1"/>
    <property type="molecule type" value="Genomic_DNA"/>
</dbReference>
<proteinExistence type="predicted"/>
<dbReference type="Proteomes" id="UP001231649">
    <property type="component" value="Chromosome 16"/>
</dbReference>
<comment type="caution">
    <text evidence="1">The sequence shown here is derived from an EMBL/GenBank/DDBJ whole genome shotgun (WGS) entry which is preliminary data.</text>
</comment>
<sequence>MVRVTPVLARIPVIKFRKGGLSSVGTATPAARGAPPPAAAAAQVQGNAPMSTSTIPDIDLPLRYRRAPLSEEEIAHINGGGITEPSKSQSEGAQIQTMGVIKVPRGVLIDCGNKKKEVVSLNIVLQRCQKK</sequence>
<reference evidence="1" key="1">
    <citation type="submission" date="2023-03" db="EMBL/GenBank/DDBJ databases">
        <title>Chromosome-level genomes of two armyworms, Mythimna separata and Mythimna loreyi, provide insights into the biosynthesis and reception of sex pheromones.</title>
        <authorList>
            <person name="Zhao H."/>
        </authorList>
    </citation>
    <scope>NUCLEOTIDE SEQUENCE</scope>
    <source>
        <strain evidence="1">BeijingLab</strain>
    </source>
</reference>
<organism evidence="1 2">
    <name type="scientific">Mythimna loreyi</name>
    <dbReference type="NCBI Taxonomy" id="667449"/>
    <lineage>
        <taxon>Eukaryota</taxon>
        <taxon>Metazoa</taxon>
        <taxon>Ecdysozoa</taxon>
        <taxon>Arthropoda</taxon>
        <taxon>Hexapoda</taxon>
        <taxon>Insecta</taxon>
        <taxon>Pterygota</taxon>
        <taxon>Neoptera</taxon>
        <taxon>Endopterygota</taxon>
        <taxon>Lepidoptera</taxon>
        <taxon>Glossata</taxon>
        <taxon>Ditrysia</taxon>
        <taxon>Noctuoidea</taxon>
        <taxon>Noctuidae</taxon>
        <taxon>Noctuinae</taxon>
        <taxon>Hadenini</taxon>
        <taxon>Mythimna</taxon>
    </lineage>
</organism>